<organism evidence="6">
    <name type="scientific">Taylorella asinigenitalis 14/45</name>
    <dbReference type="NCBI Taxonomy" id="1091495"/>
    <lineage>
        <taxon>Bacteria</taxon>
        <taxon>Pseudomonadati</taxon>
        <taxon>Pseudomonadota</taxon>
        <taxon>Betaproteobacteria</taxon>
        <taxon>Burkholderiales</taxon>
        <taxon>Alcaligenaceae</taxon>
        <taxon>Taylorella</taxon>
    </lineage>
</organism>
<evidence type="ECO:0000313" key="6">
    <source>
        <dbReference type="EMBL" id="CCG19569.1"/>
    </source>
</evidence>
<dbReference type="EMBL" id="HE681424">
    <property type="protein sequence ID" value="CCG19569.1"/>
    <property type="molecule type" value="Genomic_DNA"/>
</dbReference>
<dbReference type="GO" id="GO:0015627">
    <property type="term" value="C:type II protein secretion system complex"/>
    <property type="evidence" value="ECO:0007669"/>
    <property type="project" value="TreeGrafter"/>
</dbReference>
<keyword evidence="3" id="KW-0732">Signal</keyword>
<dbReference type="Pfam" id="PF13629">
    <property type="entry name" value="T2SS-T3SS_pil_N"/>
    <property type="match status" value="1"/>
</dbReference>
<proteinExistence type="inferred from homology"/>
<comment type="similarity">
    <text evidence="1">Belongs to the bacterial secretin family.</text>
</comment>
<name>I7J1K8_9BURK</name>
<reference evidence="6" key="1">
    <citation type="journal article" date="2012" name="Vet. Microbiol.">
        <title>Comparative genomic analyses of the Taylorellae.</title>
        <authorList>
            <person name="Hauser H."/>
            <person name="Richter D.C."/>
            <person name="van Tonder A."/>
            <person name="Clark L."/>
            <person name="Preston A."/>
        </authorList>
    </citation>
    <scope>NUCLEOTIDE SEQUENCE</scope>
    <source>
        <strain evidence="6">14/45</strain>
    </source>
</reference>
<evidence type="ECO:0000256" key="1">
    <source>
        <dbReference type="RuleBase" id="RU004003"/>
    </source>
</evidence>
<dbReference type="PANTHER" id="PTHR30332:SF17">
    <property type="entry name" value="TYPE IV PILIATION SYSTEM PROTEIN DR_0774-RELATED"/>
    <property type="match status" value="1"/>
</dbReference>
<dbReference type="KEGG" id="tat:KUM_0777"/>
<feature type="domain" description="Type II/III secretion system secretin-like" evidence="4">
    <location>
        <begin position="245"/>
        <end position="401"/>
    </location>
</feature>
<dbReference type="AlphaFoldDB" id="I7J1K8"/>
<dbReference type="BioCyc" id="TASI1091495:G13GE-775-MONOMER"/>
<dbReference type="InterPro" id="IPR001775">
    <property type="entry name" value="GspD/PilQ"/>
</dbReference>
<dbReference type="RefSeq" id="WP_015551648.1">
    <property type="nucleotide sequence ID" value="NC_021033.1"/>
</dbReference>
<protein>
    <submittedName>
        <fullName evidence="6">Putative pilus assembly protein</fullName>
    </submittedName>
</protein>
<evidence type="ECO:0000259" key="4">
    <source>
        <dbReference type="Pfam" id="PF00263"/>
    </source>
</evidence>
<feature type="region of interest" description="Disordered" evidence="2">
    <location>
        <begin position="484"/>
        <end position="503"/>
    </location>
</feature>
<dbReference type="Pfam" id="PF00263">
    <property type="entry name" value="Secretin"/>
    <property type="match status" value="1"/>
</dbReference>
<dbReference type="HOGENOM" id="CLU_017952_4_0_4"/>
<accession>I7J1K8</accession>
<dbReference type="PRINTS" id="PR00811">
    <property type="entry name" value="BCTERIALGSPD"/>
</dbReference>
<dbReference type="InterPro" id="IPR032789">
    <property type="entry name" value="T2SS-T3SS_pil_N"/>
</dbReference>
<evidence type="ECO:0000259" key="5">
    <source>
        <dbReference type="Pfam" id="PF13629"/>
    </source>
</evidence>
<feature type="chain" id="PRO_5003711033" evidence="3">
    <location>
        <begin position="23"/>
        <end position="503"/>
    </location>
</feature>
<dbReference type="InterPro" id="IPR050810">
    <property type="entry name" value="Bact_Secretion_Sys_Channel"/>
</dbReference>
<dbReference type="InterPro" id="IPR004846">
    <property type="entry name" value="T2SS/T3SS_dom"/>
</dbReference>
<sequence>MRSRFKNVLVGLLLGAVSVVQAQVSQKAKSIKMEIGQIEVLNFQSIGRVAVGNSKLLNATTSDDKELVLFGLSEGFTTLQVWDKNGTSNSYRVLIESANQNKMLQDIQKILRKIPNVRTSIIADKVIVEGDKLSDFDRQKVVQLTKHYPQIIDMSSQVGWDEMLMIDVQIVELPRQFVQQLGLKWGTSAEGGVQLGLTFEGSSGTKASAYRSNLLASSLSNANAIVNPALFGGINAFLNASINAMAVEGQAVVLAQPQLTARNGTTAEFLAGGEVPYTMIDDKGQTQTVFKPYGVSLNITPIIQRDGTIRSKINVEVSAVDTSMNLNGGPALKTRRTSTEFNSKSGEPIVISGFISRDQMQSMSKLPGIAETPILGELFKSRNFQNNETELVIIVRPYVVKPNDKTMQRRVHRTKTILDSSFEQKPILNIPIEADAERHFKPNTKKIKYIKMQSKTHYLPPVARIPLTRPFPDRYIEGPKATKMKFPKKTKRVSRRKLRGRRR</sequence>
<evidence type="ECO:0000256" key="3">
    <source>
        <dbReference type="SAM" id="SignalP"/>
    </source>
</evidence>
<evidence type="ECO:0000256" key="2">
    <source>
        <dbReference type="SAM" id="MobiDB-lite"/>
    </source>
</evidence>
<gene>
    <name evidence="6" type="ORF">KUM_0777</name>
</gene>
<dbReference type="PANTHER" id="PTHR30332">
    <property type="entry name" value="PROBABLE GENERAL SECRETION PATHWAY PROTEIN D"/>
    <property type="match status" value="1"/>
</dbReference>
<feature type="signal peptide" evidence="3">
    <location>
        <begin position="1"/>
        <end position="22"/>
    </location>
</feature>
<feature type="domain" description="Pilus formation protein N-terminal" evidence="5">
    <location>
        <begin position="28"/>
        <end position="94"/>
    </location>
</feature>
<dbReference type="GO" id="GO:0009306">
    <property type="term" value="P:protein secretion"/>
    <property type="evidence" value="ECO:0007669"/>
    <property type="project" value="InterPro"/>
</dbReference>